<dbReference type="Proteomes" id="UP000054538">
    <property type="component" value="Unassembled WGS sequence"/>
</dbReference>
<proteinExistence type="predicted"/>
<reference evidence="2" key="2">
    <citation type="submission" date="2015-01" db="EMBL/GenBank/DDBJ databases">
        <title>Evolutionary Origins and Diversification of the Mycorrhizal Mutualists.</title>
        <authorList>
            <consortium name="DOE Joint Genome Institute"/>
            <consortium name="Mycorrhizal Genomics Consortium"/>
            <person name="Kohler A."/>
            <person name="Kuo A."/>
            <person name="Nagy L.G."/>
            <person name="Floudas D."/>
            <person name="Copeland A."/>
            <person name="Barry K.W."/>
            <person name="Cichocki N."/>
            <person name="Veneault-Fourrey C."/>
            <person name="LaButti K."/>
            <person name="Lindquist E.A."/>
            <person name="Lipzen A."/>
            <person name="Lundell T."/>
            <person name="Morin E."/>
            <person name="Murat C."/>
            <person name="Riley R."/>
            <person name="Ohm R."/>
            <person name="Sun H."/>
            <person name="Tunlid A."/>
            <person name="Henrissat B."/>
            <person name="Grigoriev I.V."/>
            <person name="Hibbett D.S."/>
            <person name="Martin F."/>
        </authorList>
    </citation>
    <scope>NUCLEOTIDE SEQUENCE [LARGE SCALE GENOMIC DNA]</scope>
    <source>
        <strain evidence="2">Ve08.2h10</strain>
    </source>
</reference>
<evidence type="ECO:0000313" key="1">
    <source>
        <dbReference type="EMBL" id="KIL00538.1"/>
    </source>
</evidence>
<dbReference type="EMBL" id="KN824832">
    <property type="protein sequence ID" value="KIL00538.1"/>
    <property type="molecule type" value="Genomic_DNA"/>
</dbReference>
<keyword evidence="2" id="KW-1185">Reference proteome</keyword>
<protein>
    <submittedName>
        <fullName evidence="1">Uncharacterized protein</fullName>
    </submittedName>
</protein>
<gene>
    <name evidence="1" type="ORF">PAXRUDRAFT_194057</name>
</gene>
<organism evidence="1 2">
    <name type="scientific">Paxillus rubicundulus Ve08.2h10</name>
    <dbReference type="NCBI Taxonomy" id="930991"/>
    <lineage>
        <taxon>Eukaryota</taxon>
        <taxon>Fungi</taxon>
        <taxon>Dikarya</taxon>
        <taxon>Basidiomycota</taxon>
        <taxon>Agaricomycotina</taxon>
        <taxon>Agaricomycetes</taxon>
        <taxon>Agaricomycetidae</taxon>
        <taxon>Boletales</taxon>
        <taxon>Paxilineae</taxon>
        <taxon>Paxillaceae</taxon>
        <taxon>Paxillus</taxon>
    </lineage>
</organism>
<dbReference type="AlphaFoldDB" id="A0A0D0DNM2"/>
<sequence length="171" mass="19531">MQRYYYTQRQDGLFNSINFITWTTDTYNQKVSLVLTAEQLRHRHPRRISRPSLLVGPGPVHTGSIVRITDIIADPRVYTPSHHETPSPWTLHVPFSVAPSLLFLPCENNSMGSDRTRRGRPTPGYQGTLHVRAVSSDGRRGGCGSAYYYSTHYFMYYCPSNSHLYTFTSRG</sequence>
<reference evidence="1 2" key="1">
    <citation type="submission" date="2014-04" db="EMBL/GenBank/DDBJ databases">
        <authorList>
            <consortium name="DOE Joint Genome Institute"/>
            <person name="Kuo A."/>
            <person name="Kohler A."/>
            <person name="Jargeat P."/>
            <person name="Nagy L.G."/>
            <person name="Floudas D."/>
            <person name="Copeland A."/>
            <person name="Barry K.W."/>
            <person name="Cichocki N."/>
            <person name="Veneault-Fourrey C."/>
            <person name="LaButti K."/>
            <person name="Lindquist E.A."/>
            <person name="Lipzen A."/>
            <person name="Lundell T."/>
            <person name="Morin E."/>
            <person name="Murat C."/>
            <person name="Sun H."/>
            <person name="Tunlid A."/>
            <person name="Henrissat B."/>
            <person name="Grigoriev I.V."/>
            <person name="Hibbett D.S."/>
            <person name="Martin F."/>
            <person name="Nordberg H.P."/>
            <person name="Cantor M.N."/>
            <person name="Hua S.X."/>
        </authorList>
    </citation>
    <scope>NUCLEOTIDE SEQUENCE [LARGE SCALE GENOMIC DNA]</scope>
    <source>
        <strain evidence="1 2">Ve08.2h10</strain>
    </source>
</reference>
<dbReference type="HOGENOM" id="CLU_1563367_0_0_1"/>
<accession>A0A0D0DNM2</accession>
<name>A0A0D0DNM2_9AGAM</name>
<dbReference type="InParanoid" id="A0A0D0DNM2"/>
<evidence type="ECO:0000313" key="2">
    <source>
        <dbReference type="Proteomes" id="UP000054538"/>
    </source>
</evidence>